<dbReference type="PANTHER" id="PTHR35784">
    <property type="entry name" value="MEDIATOR OF RNA POLYMERASE II TRANSCRIPTION SUBUNIT 5"/>
    <property type="match status" value="1"/>
</dbReference>
<dbReference type="InterPro" id="IPR014801">
    <property type="entry name" value="Mediator_Med5_fun"/>
</dbReference>
<keyword evidence="4 9" id="KW-0805">Transcription regulation</keyword>
<evidence type="ECO:0000256" key="3">
    <source>
        <dbReference type="ARBA" id="ARBA00020628"/>
    </source>
</evidence>
<evidence type="ECO:0000256" key="6">
    <source>
        <dbReference type="ARBA" id="ARBA00023163"/>
    </source>
</evidence>
<proteinExistence type="inferred from homology"/>
<name>A0A0M8MM61_9BASI</name>
<keyword evidence="5 9" id="KW-0010">Activator</keyword>
<dbReference type="OrthoDB" id="5549158at2759"/>
<dbReference type="Pfam" id="PF08689">
    <property type="entry name" value="Med5"/>
    <property type="match status" value="1"/>
</dbReference>
<comment type="function">
    <text evidence="9">Component of the Mediator complex, a coactivator involved in the regulated transcription of nearly all RNA polymerase II-dependent genes. Mediator functions as a bridge to convey information from gene-specific regulatory proteins to the basal RNA polymerase II transcription machinery. Mediator is recruited to promoters by direct interactions with regulatory proteins and serves as a scaffold for the assembly of a functional preinitiation complex with RNA polymerase II and the general transcription factors.</text>
</comment>
<dbReference type="EMBL" id="LGAV01000004">
    <property type="protein sequence ID" value="KOS14358.1"/>
    <property type="molecule type" value="Genomic_DNA"/>
</dbReference>
<dbReference type="STRING" id="77020.A0A0M8MM61"/>
<dbReference type="GO" id="GO:0006357">
    <property type="term" value="P:regulation of transcription by RNA polymerase II"/>
    <property type="evidence" value="ECO:0007669"/>
    <property type="project" value="InterPro"/>
</dbReference>
<dbReference type="AlphaFoldDB" id="A0A0M8MM61"/>
<evidence type="ECO:0000256" key="8">
    <source>
        <dbReference type="ARBA" id="ARBA00031256"/>
    </source>
</evidence>
<evidence type="ECO:0000256" key="1">
    <source>
        <dbReference type="ARBA" id="ARBA00004123"/>
    </source>
</evidence>
<evidence type="ECO:0000256" key="4">
    <source>
        <dbReference type="ARBA" id="ARBA00023015"/>
    </source>
</evidence>
<evidence type="ECO:0000256" key="9">
    <source>
        <dbReference type="RuleBase" id="RU364142"/>
    </source>
</evidence>
<comment type="similarity">
    <text evidence="2 9">Belongs to the Mediator complex subunit 5 family.</text>
</comment>
<evidence type="ECO:0000256" key="2">
    <source>
        <dbReference type="ARBA" id="ARBA00008782"/>
    </source>
</evidence>
<keyword evidence="7 9" id="KW-0539">Nucleus</keyword>
<keyword evidence="6 9" id="KW-0804">Transcription</keyword>
<accession>A0A0M8MM61</accession>
<dbReference type="GO" id="GO:0003712">
    <property type="term" value="F:transcription coregulator activity"/>
    <property type="evidence" value="ECO:0007669"/>
    <property type="project" value="InterPro"/>
</dbReference>
<reference evidence="10 11" key="1">
    <citation type="submission" date="2015-07" db="EMBL/GenBank/DDBJ databases">
        <title>Draft Genome Sequence of Malassezia furfur CBS1878 and Malassezia pachydermatis CBS1879.</title>
        <authorList>
            <person name="Triana S."/>
            <person name="Ohm R."/>
            <person name="Gonzalez A."/>
            <person name="DeCock H."/>
            <person name="Restrepo S."/>
            <person name="Celis A."/>
        </authorList>
    </citation>
    <scope>NUCLEOTIDE SEQUENCE [LARGE SCALE GENOMIC DNA]</scope>
    <source>
        <strain evidence="10 11">CBS 1879</strain>
    </source>
</reference>
<dbReference type="VEuPathDB" id="FungiDB:Malapachy_4235"/>
<dbReference type="RefSeq" id="XP_017991990.1">
    <property type="nucleotide sequence ID" value="XM_018138686.1"/>
</dbReference>
<evidence type="ECO:0000256" key="7">
    <source>
        <dbReference type="ARBA" id="ARBA00023242"/>
    </source>
</evidence>
<sequence>MHNAVLDVVLTCLAEKVPTCQAYARIVEAARAKGGLAVLQAELTDVLVTMAFASKPMPPLLLDYLDALCMKCAYDTDVTAFEEGRVLLVLLRKLPDAAQDVDQATVNMLSQLVLQAAGDPTMSDTVSLSYFIEGFDNDFLAFWRATLHLVRDADGAGARLFTRLVAQAARDGWPTLDESPALENIQEEIQQLAASVDAMHTNRPTSDGDATRHAVATLQRGLSSTMVDDLFDETNVSVSSPIQPLWGTRAYLAYATSLHVAWQQSQGAQTRRPVLPVPCSPEPEMFLLAHTLANGDMDWTQKCLAVQGVFQAHLHHAAEPASDLCCAFLLELFVACIHTAMEALQHEASRRNARWWRAVVSGLLPPLSVFLMANVPATNESTLTWHEVMHALFALCQSVQTWSDMDAPLTEPSPSVMSQLPGIWEAWMMSFTPSSATTTPPWRGVHADDVMPLASSHVQTYMSHVQSCLTDKPAQLGPLFEQALHDPSLQAVLMMETRRILQQWSESHSADMSRVAVICHAIEEHSPELMDILSLYMKPRVVCEALEIVLSHMHDSLWQNASDLETVTQVIILLEGVSLLSTPCMSYVGEARVFYSMPTPLLDVPSLPNPMHDLLVRWCQAMTSAHGISDTLLSASPPWTLYRLAPTLVSHLLDGYRHGYFDKQALASALSYFTQAPLRYALPNALHWLITYTQQTMARAQYAPKMSSDVSLCLELLHMLTRAEGCTTLIRSMISAPLRAMLQHERIAAIASQTGLQVPTWSESLPTNWNSYKPTKYSLAMMLRTACDLPPSSTLPQTIETLCVAPKRPRELASQLFSAALCTASDDATKSKLLAATFALVRFDPLCALPLSVVRMALLHWDMSLATPEQMRHVGRILVLSAALAKHLPGGPDGVQGLIDDLAAFSIEPLVHVLRLEVV</sequence>
<dbReference type="GO" id="GO:0016592">
    <property type="term" value="C:mediator complex"/>
    <property type="evidence" value="ECO:0007669"/>
    <property type="project" value="InterPro"/>
</dbReference>
<evidence type="ECO:0000256" key="5">
    <source>
        <dbReference type="ARBA" id="ARBA00023159"/>
    </source>
</evidence>
<organism evidence="10 11">
    <name type="scientific">Malassezia pachydermatis</name>
    <dbReference type="NCBI Taxonomy" id="77020"/>
    <lineage>
        <taxon>Eukaryota</taxon>
        <taxon>Fungi</taxon>
        <taxon>Dikarya</taxon>
        <taxon>Basidiomycota</taxon>
        <taxon>Ustilaginomycotina</taxon>
        <taxon>Malasseziomycetes</taxon>
        <taxon>Malasseziales</taxon>
        <taxon>Malasseziaceae</taxon>
        <taxon>Malassezia</taxon>
    </lineage>
</organism>
<evidence type="ECO:0000313" key="10">
    <source>
        <dbReference type="EMBL" id="KOS14358.1"/>
    </source>
</evidence>
<comment type="subcellular location">
    <subcellularLocation>
        <location evidence="1 9">Nucleus</location>
    </subcellularLocation>
</comment>
<comment type="subunit">
    <text evidence="9">Component of the Mediator complex.</text>
</comment>
<dbReference type="PANTHER" id="PTHR35784:SF1">
    <property type="entry name" value="MEDIATOR OF RNA POLYMERASE II TRANSCRIPTION SUBUNIT 5"/>
    <property type="match status" value="1"/>
</dbReference>
<comment type="caution">
    <text evidence="10">The sequence shown here is derived from an EMBL/GenBank/DDBJ whole genome shotgun (WGS) entry which is preliminary data.</text>
</comment>
<evidence type="ECO:0000313" key="11">
    <source>
        <dbReference type="Proteomes" id="UP000037751"/>
    </source>
</evidence>
<dbReference type="Proteomes" id="UP000037751">
    <property type="component" value="Unassembled WGS sequence"/>
</dbReference>
<keyword evidence="11" id="KW-1185">Reference proteome</keyword>
<protein>
    <recommendedName>
        <fullName evidence="3 9">Mediator of RNA polymerase II transcription subunit 5</fullName>
    </recommendedName>
    <alternativeName>
        <fullName evidence="8 9">Mediator complex subunit 5</fullName>
    </alternativeName>
</protein>
<dbReference type="GeneID" id="28730562"/>
<gene>
    <name evidence="9" type="primary">MED5</name>
    <name evidence="10" type="ORF">Malapachy_4235</name>
</gene>